<keyword evidence="4" id="KW-0804">Transcription</keyword>
<keyword evidence="1" id="KW-0678">Repressor</keyword>
<protein>
    <submittedName>
        <fullName evidence="8">TetR family transcriptional regulator</fullName>
    </submittedName>
</protein>
<evidence type="ECO:0000256" key="3">
    <source>
        <dbReference type="ARBA" id="ARBA00023125"/>
    </source>
</evidence>
<evidence type="ECO:0000259" key="7">
    <source>
        <dbReference type="PROSITE" id="PS50977"/>
    </source>
</evidence>
<dbReference type="SUPFAM" id="SSF46689">
    <property type="entry name" value="Homeodomain-like"/>
    <property type="match status" value="1"/>
</dbReference>
<evidence type="ECO:0000256" key="4">
    <source>
        <dbReference type="ARBA" id="ARBA00023163"/>
    </source>
</evidence>
<dbReference type="InterPro" id="IPR041490">
    <property type="entry name" value="KstR2_TetR_C"/>
</dbReference>
<dbReference type="Pfam" id="PF00440">
    <property type="entry name" value="TetR_N"/>
    <property type="match status" value="1"/>
</dbReference>
<dbReference type="Gene3D" id="1.10.357.10">
    <property type="entry name" value="Tetracycline Repressor, domain 2"/>
    <property type="match status" value="1"/>
</dbReference>
<keyword evidence="9" id="KW-1185">Reference proteome</keyword>
<gene>
    <name evidence="8" type="ORF">GPA27_03010</name>
</gene>
<feature type="DNA-binding region" description="H-T-H motif" evidence="5">
    <location>
        <begin position="47"/>
        <end position="66"/>
    </location>
</feature>
<evidence type="ECO:0000256" key="1">
    <source>
        <dbReference type="ARBA" id="ARBA00022491"/>
    </source>
</evidence>
<sequence>MKSPDKKAAAPKKKNGRATSAAHDEKRHEIIGHCASLFDRVGYHGTSMQMLADEVGLGKPTLYHYFASKGDILYEMHQLHIDSMIGGLERDSQIEGIQPAQRLERACASTLREIAHHPGYVRAFMDHYAELEDEQREEMRLRRREYFTRVTDIIREGIDTGQFANVDPQLATLAFVGMCNWAYKWYPRMAQEVPPEKMAKQLCQLLLNGLNVRP</sequence>
<evidence type="ECO:0000256" key="5">
    <source>
        <dbReference type="PROSITE-ProRule" id="PRU00335"/>
    </source>
</evidence>
<dbReference type="Proteomes" id="UP000634522">
    <property type="component" value="Unassembled WGS sequence"/>
</dbReference>
<evidence type="ECO:0000256" key="6">
    <source>
        <dbReference type="SAM" id="MobiDB-lite"/>
    </source>
</evidence>
<evidence type="ECO:0000313" key="9">
    <source>
        <dbReference type="Proteomes" id="UP000634522"/>
    </source>
</evidence>
<dbReference type="PANTHER" id="PTHR30055">
    <property type="entry name" value="HTH-TYPE TRANSCRIPTIONAL REGULATOR RUTR"/>
    <property type="match status" value="1"/>
</dbReference>
<keyword evidence="3 5" id="KW-0238">DNA-binding</keyword>
<dbReference type="InterPro" id="IPR009057">
    <property type="entry name" value="Homeodomain-like_sf"/>
</dbReference>
<dbReference type="PANTHER" id="PTHR30055:SF175">
    <property type="entry name" value="HTH-TYPE TRANSCRIPTIONAL REPRESSOR KSTR2"/>
    <property type="match status" value="1"/>
</dbReference>
<feature type="domain" description="HTH tetR-type" evidence="7">
    <location>
        <begin position="24"/>
        <end position="84"/>
    </location>
</feature>
<dbReference type="Pfam" id="PF17932">
    <property type="entry name" value="TetR_C_24"/>
    <property type="match status" value="1"/>
</dbReference>
<keyword evidence="2" id="KW-0805">Transcription regulation</keyword>
<comment type="caution">
    <text evidence="8">The sequence shown here is derived from an EMBL/GenBank/DDBJ whole genome shotgun (WGS) entry which is preliminary data.</text>
</comment>
<dbReference type="InterPro" id="IPR001647">
    <property type="entry name" value="HTH_TetR"/>
</dbReference>
<proteinExistence type="predicted"/>
<dbReference type="InterPro" id="IPR036271">
    <property type="entry name" value="Tet_transcr_reg_TetR-rel_C_sf"/>
</dbReference>
<dbReference type="PRINTS" id="PR00455">
    <property type="entry name" value="HTHTETR"/>
</dbReference>
<dbReference type="PROSITE" id="PS50977">
    <property type="entry name" value="HTH_TETR_2"/>
    <property type="match status" value="1"/>
</dbReference>
<dbReference type="SUPFAM" id="SSF48498">
    <property type="entry name" value="Tetracyclin repressor-like, C-terminal domain"/>
    <property type="match status" value="1"/>
</dbReference>
<evidence type="ECO:0000313" key="8">
    <source>
        <dbReference type="EMBL" id="NMF96365.1"/>
    </source>
</evidence>
<dbReference type="Gene3D" id="1.10.10.60">
    <property type="entry name" value="Homeodomain-like"/>
    <property type="match status" value="1"/>
</dbReference>
<feature type="region of interest" description="Disordered" evidence="6">
    <location>
        <begin position="1"/>
        <end position="25"/>
    </location>
</feature>
<name>A0ABX1NAY5_9RHOO</name>
<dbReference type="PROSITE" id="PS01081">
    <property type="entry name" value="HTH_TETR_1"/>
    <property type="match status" value="1"/>
</dbReference>
<reference evidence="8 9" key="1">
    <citation type="submission" date="2019-12" db="EMBL/GenBank/DDBJ databases">
        <title>Comparative genomics gives insights into the taxonomy of the Azoarcus-Aromatoleum group and reveals separate origins of nif in the plant-associated Azoarcus and non-plant-associated Aromatoleum sub-groups.</title>
        <authorList>
            <person name="Lafos M."/>
            <person name="Maluk M."/>
            <person name="Batista M."/>
            <person name="Junghare M."/>
            <person name="Carmona M."/>
            <person name="Faoro H."/>
            <person name="Cruz L.M."/>
            <person name="Battistoni F."/>
            <person name="De Souza E."/>
            <person name="Pedrosa F."/>
            <person name="Chen W.-M."/>
            <person name="Poole P.S."/>
            <person name="Dixon R.A."/>
            <person name="James E.K."/>
        </authorList>
    </citation>
    <scope>NUCLEOTIDE SEQUENCE [LARGE SCALE GENOMIC DNA]</scope>
    <source>
        <strain evidence="8 9">T</strain>
    </source>
</reference>
<dbReference type="RefSeq" id="WP_169137707.1">
    <property type="nucleotide sequence ID" value="NZ_WTVS01000004.1"/>
</dbReference>
<dbReference type="InterPro" id="IPR023772">
    <property type="entry name" value="DNA-bd_HTH_TetR-type_CS"/>
</dbReference>
<dbReference type="EMBL" id="WTVS01000004">
    <property type="protein sequence ID" value="NMF96365.1"/>
    <property type="molecule type" value="Genomic_DNA"/>
</dbReference>
<organism evidence="8 9">
    <name type="scientific">Aromatoleum toluolicum</name>
    <dbReference type="NCBI Taxonomy" id="90060"/>
    <lineage>
        <taxon>Bacteria</taxon>
        <taxon>Pseudomonadati</taxon>
        <taxon>Pseudomonadota</taxon>
        <taxon>Betaproteobacteria</taxon>
        <taxon>Rhodocyclales</taxon>
        <taxon>Rhodocyclaceae</taxon>
        <taxon>Aromatoleum</taxon>
    </lineage>
</organism>
<accession>A0ABX1NAY5</accession>
<dbReference type="InterPro" id="IPR050109">
    <property type="entry name" value="HTH-type_TetR-like_transc_reg"/>
</dbReference>
<evidence type="ECO:0000256" key="2">
    <source>
        <dbReference type="ARBA" id="ARBA00023015"/>
    </source>
</evidence>